<dbReference type="PROSITE" id="PS00879">
    <property type="entry name" value="ODR_DC_2_2"/>
    <property type="match status" value="1"/>
</dbReference>
<feature type="modified residue" description="N6-(pyridoxal phosphate)lysine" evidence="5">
    <location>
        <position position="81"/>
    </location>
</feature>
<dbReference type="Gene3D" id="2.40.37.10">
    <property type="entry name" value="Lyase, Ornithine Decarboxylase, Chain A, domain 1"/>
    <property type="match status" value="1"/>
</dbReference>
<dbReference type="AlphaFoldDB" id="A0A9Q0R955"/>
<dbReference type="PRINTS" id="PR01179">
    <property type="entry name" value="ODADCRBXLASE"/>
</dbReference>
<evidence type="ECO:0000256" key="3">
    <source>
        <dbReference type="ARBA" id="ARBA00022898"/>
    </source>
</evidence>
<keyword evidence="3 5" id="KW-0663">Pyridoxal phosphate</keyword>
<dbReference type="SUPFAM" id="SSF51419">
    <property type="entry name" value="PLP-binding barrel"/>
    <property type="match status" value="1"/>
</dbReference>
<name>A0A9Q0R955_ANAIG</name>
<dbReference type="Gene3D" id="3.20.20.10">
    <property type="entry name" value="Alanine racemase"/>
    <property type="match status" value="1"/>
</dbReference>
<keyword evidence="4" id="KW-0456">Lyase</keyword>
<feature type="domain" description="Orn/DAP/Arg decarboxylase 2 N-terminal" evidence="6">
    <location>
        <begin position="57"/>
        <end position="294"/>
    </location>
</feature>
<evidence type="ECO:0000313" key="8">
    <source>
        <dbReference type="Proteomes" id="UP001149090"/>
    </source>
</evidence>
<dbReference type="GO" id="GO:0005737">
    <property type="term" value="C:cytoplasm"/>
    <property type="evidence" value="ECO:0007669"/>
    <property type="project" value="TreeGrafter"/>
</dbReference>
<dbReference type="InterPro" id="IPR022644">
    <property type="entry name" value="De-COase2_N"/>
</dbReference>
<organism evidence="7 8">
    <name type="scientific">Anaeramoeba ignava</name>
    <name type="common">Anaerobic marine amoeba</name>
    <dbReference type="NCBI Taxonomy" id="1746090"/>
    <lineage>
        <taxon>Eukaryota</taxon>
        <taxon>Metamonada</taxon>
        <taxon>Anaeramoebidae</taxon>
        <taxon>Anaeramoeba</taxon>
    </lineage>
</organism>
<dbReference type="PANTHER" id="PTHR11482:SF6">
    <property type="entry name" value="ORNITHINE DECARBOXYLASE 1-RELATED"/>
    <property type="match status" value="1"/>
</dbReference>
<evidence type="ECO:0000256" key="1">
    <source>
        <dbReference type="ARBA" id="ARBA00001933"/>
    </source>
</evidence>
<evidence type="ECO:0000256" key="4">
    <source>
        <dbReference type="ARBA" id="ARBA00023239"/>
    </source>
</evidence>
<dbReference type="FunFam" id="3.20.20.10:FF:000005">
    <property type="entry name" value="Ornithine decarboxylase"/>
    <property type="match status" value="1"/>
</dbReference>
<dbReference type="GO" id="GO:0033387">
    <property type="term" value="P:putrescine biosynthetic process from arginine, via ornithine"/>
    <property type="evidence" value="ECO:0007669"/>
    <property type="project" value="TreeGrafter"/>
</dbReference>
<evidence type="ECO:0000313" key="7">
    <source>
        <dbReference type="EMBL" id="KAJ5071068.1"/>
    </source>
</evidence>
<proteinExistence type="inferred from homology"/>
<dbReference type="PANTHER" id="PTHR11482">
    <property type="entry name" value="ARGININE/DIAMINOPIMELATE/ORNITHINE DECARBOXYLASE"/>
    <property type="match status" value="1"/>
</dbReference>
<sequence length="418" mass="47170">MLYQDFEVSEFIQMSPDEQKIIRTKQFNNYDTHSAVNHAIKTKIEAEQDQPFVIIDLDEVVRRYEDWMRWMPTIKPFYAVKCNPNIEILKVLAKLDVNFDCASKQEIAVVLGLGVSSDRIIFANPCKMIPHLKYAKAHKVSKMTFDSVEEMVKISKHYPEAELVLRIKTNDENSVCRLSSKFGADLKEIHGILTRAVEIGVNIIGVSFHVGSGCKDVATYTETLTSVSDIFRLAKDMGIHMNFLDIGGGFPGTGTFHKQDGVTFMEIAETVNQDISELFDSDVEVVAEPGRYFATSCQTIVLDVYAKRKKNHGETDTFQYFLSDGLYGTLNCVIFDHAEPAVSVFRSVNEDEELYESSLFGPTCDSIDCIKKSLLLPELDIGDWIIFYDMGAYTTAAATNFNGFQITDVTYLQSSHYI</sequence>
<dbReference type="InterPro" id="IPR029066">
    <property type="entry name" value="PLP-binding_barrel"/>
</dbReference>
<feature type="active site" description="Proton donor" evidence="5">
    <location>
        <position position="364"/>
    </location>
</feature>
<dbReference type="PRINTS" id="PR01182">
    <property type="entry name" value="ORNDCRBXLASE"/>
</dbReference>
<dbReference type="Proteomes" id="UP001149090">
    <property type="component" value="Unassembled WGS sequence"/>
</dbReference>
<gene>
    <name evidence="7" type="ORF">M0811_10552</name>
</gene>
<comment type="similarity">
    <text evidence="2">Belongs to the Orn/Lys/Arg decarboxylase class-II family.</text>
</comment>
<evidence type="ECO:0000256" key="5">
    <source>
        <dbReference type="PIRSR" id="PIRSR600183-50"/>
    </source>
</evidence>
<dbReference type="InterPro" id="IPR009006">
    <property type="entry name" value="Ala_racemase/Decarboxylase_C"/>
</dbReference>
<reference evidence="7" key="1">
    <citation type="submission" date="2022-10" db="EMBL/GenBank/DDBJ databases">
        <title>Novel sulphate-reducing endosymbionts in the free-living metamonad Anaeramoeba.</title>
        <authorList>
            <person name="Jerlstrom-Hultqvist J."/>
            <person name="Cepicka I."/>
            <person name="Gallot-Lavallee L."/>
            <person name="Salas-Leiva D."/>
            <person name="Curtis B.A."/>
            <person name="Zahonova K."/>
            <person name="Pipaliya S."/>
            <person name="Dacks J."/>
            <person name="Roger A.J."/>
        </authorList>
    </citation>
    <scope>NUCLEOTIDE SEQUENCE</scope>
    <source>
        <strain evidence="7">BMAN</strain>
    </source>
</reference>
<evidence type="ECO:0000256" key="2">
    <source>
        <dbReference type="ARBA" id="ARBA00008872"/>
    </source>
</evidence>
<keyword evidence="8" id="KW-1185">Reference proteome</keyword>
<evidence type="ECO:0000259" key="6">
    <source>
        <dbReference type="Pfam" id="PF02784"/>
    </source>
</evidence>
<dbReference type="SUPFAM" id="SSF50621">
    <property type="entry name" value="Alanine racemase C-terminal domain-like"/>
    <property type="match status" value="1"/>
</dbReference>
<dbReference type="EMBL" id="JAPDFW010000091">
    <property type="protein sequence ID" value="KAJ5071068.1"/>
    <property type="molecule type" value="Genomic_DNA"/>
</dbReference>
<dbReference type="InterPro" id="IPR022657">
    <property type="entry name" value="De-COase2_CS"/>
</dbReference>
<comment type="cofactor">
    <cofactor evidence="1 5">
        <name>pyridoxal 5'-phosphate</name>
        <dbReference type="ChEBI" id="CHEBI:597326"/>
    </cofactor>
</comment>
<dbReference type="GO" id="GO:0004586">
    <property type="term" value="F:ornithine decarboxylase activity"/>
    <property type="evidence" value="ECO:0007669"/>
    <property type="project" value="TreeGrafter"/>
</dbReference>
<dbReference type="OrthoDB" id="5034579at2759"/>
<accession>A0A9Q0R955</accession>
<dbReference type="Pfam" id="PF02784">
    <property type="entry name" value="Orn_Arg_deC_N"/>
    <property type="match status" value="1"/>
</dbReference>
<dbReference type="InterPro" id="IPR000183">
    <property type="entry name" value="Orn/DAP/Arg_de-COase"/>
</dbReference>
<comment type="caution">
    <text evidence="7">The sequence shown here is derived from an EMBL/GenBank/DDBJ whole genome shotgun (WGS) entry which is preliminary data.</text>
</comment>
<dbReference type="OMA" id="SFFVCDL"/>
<dbReference type="InterPro" id="IPR002433">
    <property type="entry name" value="Orn_de-COase"/>
</dbReference>
<dbReference type="CDD" id="cd00622">
    <property type="entry name" value="PLPDE_III_ODC"/>
    <property type="match status" value="1"/>
</dbReference>
<protein>
    <submittedName>
        <fullName evidence="7">Ornithine decarboxylase 1-related</fullName>
    </submittedName>
</protein>